<sequence>MIEGVIDKSPRIETERLTLRKWEQRDLDGLAEMNADPLVREFFPQEISYAVSERMLSRMLSKQETDGFCFPVVEDRVSGMFLGFCGLGILDHSVDWPFEGEVEIGWRLISNAWGKGIATEAARFWLGFGFDTQGFGEVVSCTSARNSRSRSVMQRLGMVWDVSEDFDHPQIEEGHPLRRHVIYRLSRDKFAGQNHD</sequence>
<dbReference type="Gene3D" id="3.40.630.30">
    <property type="match status" value="1"/>
</dbReference>
<comment type="caution">
    <text evidence="2">The sequence shown here is derived from an EMBL/GenBank/DDBJ whole genome shotgun (WGS) entry which is preliminary data.</text>
</comment>
<proteinExistence type="predicted"/>
<dbReference type="SUPFAM" id="SSF55729">
    <property type="entry name" value="Acyl-CoA N-acyltransferases (Nat)"/>
    <property type="match status" value="1"/>
</dbReference>
<dbReference type="InterPro" id="IPR051531">
    <property type="entry name" value="N-acetyltransferase"/>
</dbReference>
<keyword evidence="3" id="KW-1185">Reference proteome</keyword>
<dbReference type="InterPro" id="IPR016181">
    <property type="entry name" value="Acyl_CoA_acyltransferase"/>
</dbReference>
<dbReference type="Pfam" id="PF13302">
    <property type="entry name" value="Acetyltransf_3"/>
    <property type="match status" value="1"/>
</dbReference>
<accession>A0ABQ3E8Z0</accession>
<feature type="domain" description="N-acetyltransferase" evidence="1">
    <location>
        <begin position="17"/>
        <end position="178"/>
    </location>
</feature>
<dbReference type="InterPro" id="IPR000182">
    <property type="entry name" value="GNAT_dom"/>
</dbReference>
<dbReference type="PROSITE" id="PS51186">
    <property type="entry name" value="GNAT"/>
    <property type="match status" value="1"/>
</dbReference>
<dbReference type="RefSeq" id="WP_189436079.1">
    <property type="nucleotide sequence ID" value="NZ_BMXE01000002.1"/>
</dbReference>
<name>A0ABQ3E8Z0_9HYPH</name>
<evidence type="ECO:0000313" key="3">
    <source>
        <dbReference type="Proteomes" id="UP000637980"/>
    </source>
</evidence>
<gene>
    <name evidence="2" type="ORF">GCM10007094_14380</name>
</gene>
<evidence type="ECO:0000259" key="1">
    <source>
        <dbReference type="PROSITE" id="PS51186"/>
    </source>
</evidence>
<dbReference type="PANTHER" id="PTHR43792:SF1">
    <property type="entry name" value="N-ACETYLTRANSFERASE DOMAIN-CONTAINING PROTEIN"/>
    <property type="match status" value="1"/>
</dbReference>
<organism evidence="2 3">
    <name type="scientific">Pseudovibrio japonicus</name>
    <dbReference type="NCBI Taxonomy" id="366534"/>
    <lineage>
        <taxon>Bacteria</taxon>
        <taxon>Pseudomonadati</taxon>
        <taxon>Pseudomonadota</taxon>
        <taxon>Alphaproteobacteria</taxon>
        <taxon>Hyphomicrobiales</taxon>
        <taxon>Stappiaceae</taxon>
        <taxon>Pseudovibrio</taxon>
    </lineage>
</organism>
<dbReference type="Proteomes" id="UP000637980">
    <property type="component" value="Unassembled WGS sequence"/>
</dbReference>
<dbReference type="EMBL" id="BMXE01000002">
    <property type="protein sequence ID" value="GHB27173.1"/>
    <property type="molecule type" value="Genomic_DNA"/>
</dbReference>
<protein>
    <submittedName>
        <fullName evidence="2">N-acetyltransferase</fullName>
    </submittedName>
</protein>
<dbReference type="PANTHER" id="PTHR43792">
    <property type="entry name" value="GNAT FAMILY, PUTATIVE (AFU_ORTHOLOGUE AFUA_3G00765)-RELATED-RELATED"/>
    <property type="match status" value="1"/>
</dbReference>
<evidence type="ECO:0000313" key="2">
    <source>
        <dbReference type="EMBL" id="GHB27173.1"/>
    </source>
</evidence>
<reference evidence="3" key="1">
    <citation type="journal article" date="2019" name="Int. J. Syst. Evol. Microbiol.">
        <title>The Global Catalogue of Microorganisms (GCM) 10K type strain sequencing project: providing services to taxonomists for standard genome sequencing and annotation.</title>
        <authorList>
            <consortium name="The Broad Institute Genomics Platform"/>
            <consortium name="The Broad Institute Genome Sequencing Center for Infectious Disease"/>
            <person name="Wu L."/>
            <person name="Ma J."/>
        </authorList>
    </citation>
    <scope>NUCLEOTIDE SEQUENCE [LARGE SCALE GENOMIC DNA]</scope>
    <source>
        <strain evidence="3">KCTC 12861</strain>
    </source>
</reference>